<dbReference type="RefSeq" id="WP_106499080.1">
    <property type="nucleotide sequence ID" value="NZ_PXVC01000005.1"/>
</dbReference>
<dbReference type="AlphaFoldDB" id="A0A2P7EH54"/>
<gene>
    <name evidence="2" type="ORF">C7K08_02560</name>
</gene>
<proteinExistence type="predicted"/>
<protein>
    <submittedName>
        <fullName evidence="2">RNA methyltransferase</fullName>
    </submittedName>
</protein>
<keyword evidence="2" id="KW-0489">Methyltransferase</keyword>
<keyword evidence="3" id="KW-1185">Reference proteome</keyword>
<reference evidence="3" key="1">
    <citation type="submission" date="2018-03" db="EMBL/GenBank/DDBJ databases">
        <title>Ecological and genomic features of two cosmopolitan and abundant freshwater picocyanobacteria.</title>
        <authorList>
            <person name="Cabello-Yeves P.J."/>
            <person name="Picazo A."/>
            <person name="Camacho A."/>
            <person name="Callieri C."/>
            <person name="Rosselli R."/>
            <person name="Roda-Garcia J."/>
            <person name="Coutinho F.H."/>
            <person name="Rodriguez-Valera F."/>
        </authorList>
    </citation>
    <scope>NUCLEOTIDE SEQUENCE [LARGE SCALE GENOMIC DNA]</scope>
    <source>
        <strain evidence="3">Tous</strain>
    </source>
</reference>
<feature type="compositionally biased region" description="Basic and acidic residues" evidence="1">
    <location>
        <begin position="201"/>
        <end position="216"/>
    </location>
</feature>
<organism evidence="2 3">
    <name type="scientific">Synechococcus lacustris str. Tous</name>
    <dbReference type="NCBI Taxonomy" id="1910958"/>
    <lineage>
        <taxon>Bacteria</taxon>
        <taxon>Bacillati</taxon>
        <taxon>Cyanobacteriota</taxon>
        <taxon>Cyanophyceae</taxon>
        <taxon>Synechococcales</taxon>
        <taxon>Synechococcaceae</taxon>
        <taxon>Synechococcus</taxon>
    </lineage>
</organism>
<dbReference type="Proteomes" id="UP000240206">
    <property type="component" value="Unassembled WGS sequence"/>
</dbReference>
<name>A0A2P7EH54_9SYNE</name>
<sequence>MAALANISISSLLRARVRNEAGADLGIGFMAWMHPPCHRLLGWSTRPSAFGPRRNVWRLNQLVAMAEAEVIVRGEAASTDQETLALLPTLLDAELLGKQQTCLGRLVDAVVELRSGRILHYLVARSDPRLPGTSRWRLDPERLLDQQSGHVITALEELDDLPLEKASIRQQMLRRTRQFRDQVPDSFDGFEDRLRSWGDRLRDYADDEPRRPKKPETDEDPWI</sequence>
<evidence type="ECO:0000256" key="1">
    <source>
        <dbReference type="SAM" id="MobiDB-lite"/>
    </source>
</evidence>
<accession>A0A2P7EH54</accession>
<dbReference type="GO" id="GO:0032259">
    <property type="term" value="P:methylation"/>
    <property type="evidence" value="ECO:0007669"/>
    <property type="project" value="UniProtKB-KW"/>
</dbReference>
<feature type="region of interest" description="Disordered" evidence="1">
    <location>
        <begin position="201"/>
        <end position="223"/>
    </location>
</feature>
<evidence type="ECO:0000313" key="2">
    <source>
        <dbReference type="EMBL" id="PSI02530.1"/>
    </source>
</evidence>
<evidence type="ECO:0000313" key="3">
    <source>
        <dbReference type="Proteomes" id="UP000240206"/>
    </source>
</evidence>
<dbReference type="EMBL" id="PXVC01000005">
    <property type="protein sequence ID" value="PSI02530.1"/>
    <property type="molecule type" value="Genomic_DNA"/>
</dbReference>
<comment type="caution">
    <text evidence="2">The sequence shown here is derived from an EMBL/GenBank/DDBJ whole genome shotgun (WGS) entry which is preliminary data.</text>
</comment>
<dbReference type="GO" id="GO:0008168">
    <property type="term" value="F:methyltransferase activity"/>
    <property type="evidence" value="ECO:0007669"/>
    <property type="project" value="UniProtKB-KW"/>
</dbReference>
<keyword evidence="2" id="KW-0808">Transferase</keyword>